<dbReference type="Proteomes" id="UP000887565">
    <property type="component" value="Unplaced"/>
</dbReference>
<organism evidence="1 2">
    <name type="scientific">Romanomermis culicivorax</name>
    <name type="common">Nematode worm</name>
    <dbReference type="NCBI Taxonomy" id="13658"/>
    <lineage>
        <taxon>Eukaryota</taxon>
        <taxon>Metazoa</taxon>
        <taxon>Ecdysozoa</taxon>
        <taxon>Nematoda</taxon>
        <taxon>Enoplea</taxon>
        <taxon>Dorylaimia</taxon>
        <taxon>Mermithida</taxon>
        <taxon>Mermithoidea</taxon>
        <taxon>Mermithidae</taxon>
        <taxon>Romanomermis</taxon>
    </lineage>
</organism>
<sequence length="196" mass="22022">MATRQNAVKPTPNPQTSHRIVDVKTVVNFYRKKHTILLCALNNKGSHTLKSIHRSMEQKVESLRNRVLILNDLLPETTIIKSIHQSPIISQFEKTVSHLDTLTLILKKLLLKSLGLLERSVHNAYQNLQNRVVQKTFAVYTICNKMLSEDSLASSPFATGQYGASAPAYSATVSSAPNIIEFHMRKQNNNKSLSFP</sequence>
<evidence type="ECO:0000313" key="1">
    <source>
        <dbReference type="Proteomes" id="UP000887565"/>
    </source>
</evidence>
<dbReference type="AlphaFoldDB" id="A0A915KNU8"/>
<keyword evidence="1" id="KW-1185">Reference proteome</keyword>
<reference evidence="2" key="1">
    <citation type="submission" date="2022-11" db="UniProtKB">
        <authorList>
            <consortium name="WormBaseParasite"/>
        </authorList>
    </citation>
    <scope>IDENTIFICATION</scope>
</reference>
<accession>A0A915KNU8</accession>
<proteinExistence type="predicted"/>
<evidence type="ECO:0000313" key="2">
    <source>
        <dbReference type="WBParaSite" id="nRc.2.0.1.t39725-RA"/>
    </source>
</evidence>
<dbReference type="WBParaSite" id="nRc.2.0.1.t39725-RA">
    <property type="protein sequence ID" value="nRc.2.0.1.t39725-RA"/>
    <property type="gene ID" value="nRc.2.0.1.g39725"/>
</dbReference>
<name>A0A915KNU8_ROMCU</name>
<protein>
    <submittedName>
        <fullName evidence="2">Uncharacterized protein</fullName>
    </submittedName>
</protein>